<keyword evidence="6" id="KW-1185">Reference proteome</keyword>
<evidence type="ECO:0000256" key="1">
    <source>
        <dbReference type="ARBA" id="ARBA00006499"/>
    </source>
</evidence>
<evidence type="ECO:0000313" key="5">
    <source>
        <dbReference type="EMBL" id="SNS35525.1"/>
    </source>
</evidence>
<evidence type="ECO:0000313" key="4">
    <source>
        <dbReference type="EMBL" id="SDI91894.1"/>
    </source>
</evidence>
<reference evidence="4 7" key="1">
    <citation type="submission" date="2016-10" db="EMBL/GenBank/DDBJ databases">
        <authorList>
            <person name="de Groot N.N."/>
        </authorList>
    </citation>
    <scope>NUCLEOTIDE SEQUENCE [LARGE SCALE GENOMIC DNA]</scope>
    <source>
        <strain evidence="4 7">CCM 7361</strain>
    </source>
</reference>
<sequence>MSQPLLLEPTQPADACVIWLHGLGADRYDFEPVARMLQTILPRTRFILPQAPTRPVTVFNGMPVPSWYDIKAMAPARAIDEAQLEASADAVIALIEEQLAQGIAQQRIVLAGFSQGGAVALHTGYLRWPGELGGVMALSTYGPTFGDDLRLPEAKQRQPALCLHGTYDDVVAPAMGRAAYDFLHGQGVAAQWRDYPMAHEVSNQEIADIGAWLRERL</sequence>
<comment type="similarity">
    <text evidence="1">Belongs to the AB hydrolase superfamily. AB hydrolase 2 family.</text>
</comment>
<feature type="domain" description="Phospholipase/carboxylesterase/thioesterase" evidence="3">
    <location>
        <begin position="7"/>
        <end position="214"/>
    </location>
</feature>
<keyword evidence="2" id="KW-0378">Hydrolase</keyword>
<dbReference type="EMBL" id="FZPC01000001">
    <property type="protein sequence ID" value="SNS35525.1"/>
    <property type="molecule type" value="Genomic_DNA"/>
</dbReference>
<name>A0A239DSD2_9PSED</name>
<gene>
    <name evidence="4" type="ORF">SAMN05216189_101082</name>
    <name evidence="5" type="ORF">SAMN06295949_10182</name>
</gene>
<dbReference type="Proteomes" id="UP000198309">
    <property type="component" value="Unassembled WGS sequence"/>
</dbReference>
<dbReference type="InterPro" id="IPR050565">
    <property type="entry name" value="LYPA1-2/EST-like"/>
</dbReference>
<evidence type="ECO:0000256" key="2">
    <source>
        <dbReference type="ARBA" id="ARBA00022801"/>
    </source>
</evidence>
<reference evidence="5 6" key="2">
    <citation type="submission" date="2017-06" db="EMBL/GenBank/DDBJ databases">
        <authorList>
            <person name="Varghese N."/>
            <person name="Submissions S."/>
        </authorList>
    </citation>
    <scope>NUCLEOTIDE SEQUENCE [LARGE SCALE GENOMIC DNA]</scope>
    <source>
        <strain evidence="5 6">RLD-1</strain>
    </source>
</reference>
<dbReference type="InterPro" id="IPR029058">
    <property type="entry name" value="AB_hydrolase_fold"/>
</dbReference>
<evidence type="ECO:0000313" key="6">
    <source>
        <dbReference type="Proteomes" id="UP000198309"/>
    </source>
</evidence>
<dbReference type="PANTHER" id="PTHR10655:SF17">
    <property type="entry name" value="LYSOPHOSPHOLIPASE-LIKE PROTEIN 1"/>
    <property type="match status" value="1"/>
</dbReference>
<dbReference type="EMBL" id="FNEC01000010">
    <property type="protein sequence ID" value="SDI91894.1"/>
    <property type="molecule type" value="Genomic_DNA"/>
</dbReference>
<proteinExistence type="inferred from homology"/>
<evidence type="ECO:0000259" key="3">
    <source>
        <dbReference type="Pfam" id="PF02230"/>
    </source>
</evidence>
<dbReference type="Gene3D" id="3.40.50.1820">
    <property type="entry name" value="alpha/beta hydrolase"/>
    <property type="match status" value="1"/>
</dbReference>
<protein>
    <submittedName>
        <fullName evidence="4">Phospholipase/carboxylesterase</fullName>
    </submittedName>
</protein>
<dbReference type="InterPro" id="IPR003140">
    <property type="entry name" value="PLipase/COase/thioEstase"/>
</dbReference>
<accession>A0A239DSD2</accession>
<dbReference type="GO" id="GO:0016787">
    <property type="term" value="F:hydrolase activity"/>
    <property type="evidence" value="ECO:0007669"/>
    <property type="project" value="UniProtKB-KW"/>
</dbReference>
<dbReference type="PANTHER" id="PTHR10655">
    <property type="entry name" value="LYSOPHOSPHOLIPASE-RELATED"/>
    <property type="match status" value="1"/>
</dbReference>
<organism evidence="4 7">
    <name type="scientific">Pseudomonas delhiensis</name>
    <dbReference type="NCBI Taxonomy" id="366289"/>
    <lineage>
        <taxon>Bacteria</taxon>
        <taxon>Pseudomonadati</taxon>
        <taxon>Pseudomonadota</taxon>
        <taxon>Gammaproteobacteria</taxon>
        <taxon>Pseudomonadales</taxon>
        <taxon>Pseudomonadaceae</taxon>
        <taxon>Pseudomonas</taxon>
    </lineage>
</organism>
<dbReference type="Pfam" id="PF02230">
    <property type="entry name" value="Abhydrolase_2"/>
    <property type="match status" value="1"/>
</dbReference>
<evidence type="ECO:0000313" key="7">
    <source>
        <dbReference type="Proteomes" id="UP000199693"/>
    </source>
</evidence>
<dbReference type="SUPFAM" id="SSF53474">
    <property type="entry name" value="alpha/beta-Hydrolases"/>
    <property type="match status" value="1"/>
</dbReference>
<dbReference type="Proteomes" id="UP000199693">
    <property type="component" value="Unassembled WGS sequence"/>
</dbReference>
<dbReference type="AlphaFoldDB" id="A0A239DSD2"/>
<dbReference type="RefSeq" id="WP_089389547.1">
    <property type="nucleotide sequence ID" value="NZ_FNEC01000010.1"/>
</dbReference>